<keyword evidence="1" id="KW-1185">Reference proteome</keyword>
<proteinExistence type="predicted"/>
<name>A0A1I8IFB2_9PLAT</name>
<evidence type="ECO:0000313" key="1">
    <source>
        <dbReference type="Proteomes" id="UP000095280"/>
    </source>
</evidence>
<reference evidence="2" key="1">
    <citation type="submission" date="2016-11" db="UniProtKB">
        <authorList>
            <consortium name="WormBaseParasite"/>
        </authorList>
    </citation>
    <scope>IDENTIFICATION</scope>
</reference>
<dbReference type="Proteomes" id="UP000095280">
    <property type="component" value="Unplaced"/>
</dbReference>
<organism evidence="1 2">
    <name type="scientific">Macrostomum lignano</name>
    <dbReference type="NCBI Taxonomy" id="282301"/>
    <lineage>
        <taxon>Eukaryota</taxon>
        <taxon>Metazoa</taxon>
        <taxon>Spiralia</taxon>
        <taxon>Lophotrochozoa</taxon>
        <taxon>Platyhelminthes</taxon>
        <taxon>Rhabditophora</taxon>
        <taxon>Macrostomorpha</taxon>
        <taxon>Macrostomida</taxon>
        <taxon>Macrostomidae</taxon>
        <taxon>Macrostomum</taxon>
    </lineage>
</organism>
<accession>A0A1I8IFB2</accession>
<evidence type="ECO:0000313" key="2">
    <source>
        <dbReference type="WBParaSite" id="maker-uti_cns_0012289-snap-gene-0.4-mRNA-1"/>
    </source>
</evidence>
<dbReference type="WBParaSite" id="maker-uti_cns_0012289-snap-gene-0.4-mRNA-1">
    <property type="protein sequence ID" value="maker-uti_cns_0012289-snap-gene-0.4-mRNA-1"/>
    <property type="gene ID" value="maker-uti_cns_0012289-snap-gene-0.4"/>
</dbReference>
<dbReference type="AlphaFoldDB" id="A0A1I8IFB2"/>
<sequence>MVAEIRRPSVQQRVRHEDHLLRPRAAEHWRGLGELAAVPVYKPAGSWRHSSGAWSPQGAF</sequence>
<protein>
    <submittedName>
        <fullName evidence="2">Uncharacterized protein</fullName>
    </submittedName>
</protein>